<name>A0ACC1L677_9FUNG</name>
<protein>
    <submittedName>
        <fullName evidence="1">Ribonucleases P/MRP protein subunit pop1</fullName>
        <ecNumber evidence="1">3.1.26.5</ecNumber>
    </submittedName>
</protein>
<dbReference type="EMBL" id="JANBUN010000815">
    <property type="protein sequence ID" value="KAJ2801202.1"/>
    <property type="molecule type" value="Genomic_DNA"/>
</dbReference>
<evidence type="ECO:0000313" key="1">
    <source>
        <dbReference type="EMBL" id="KAJ2801202.1"/>
    </source>
</evidence>
<keyword evidence="2" id="KW-1185">Reference proteome</keyword>
<organism evidence="1 2">
    <name type="scientific">Coemansia helicoidea</name>
    <dbReference type="NCBI Taxonomy" id="1286919"/>
    <lineage>
        <taxon>Eukaryota</taxon>
        <taxon>Fungi</taxon>
        <taxon>Fungi incertae sedis</taxon>
        <taxon>Zoopagomycota</taxon>
        <taxon>Kickxellomycotina</taxon>
        <taxon>Kickxellomycetes</taxon>
        <taxon>Kickxellales</taxon>
        <taxon>Kickxellaceae</taxon>
        <taxon>Coemansia</taxon>
    </lineage>
</organism>
<accession>A0ACC1L677</accession>
<keyword evidence="1" id="KW-0378">Hydrolase</keyword>
<comment type="caution">
    <text evidence="1">The sequence shown here is derived from an EMBL/GenBank/DDBJ whole genome shotgun (WGS) entry which is preliminary data.</text>
</comment>
<gene>
    <name evidence="1" type="primary">POP1</name>
    <name evidence="1" type="ORF">H4R21_002877</name>
</gene>
<proteinExistence type="predicted"/>
<dbReference type="Proteomes" id="UP001140087">
    <property type="component" value="Unassembled WGS sequence"/>
</dbReference>
<sequence length="780" mass="84044">MDAAHRAGEKHTGQPPEAGRYALGKARSVDVVGFVEARAFEINALQRSLEDARAAGNVRAFQTLPRHLRRRAASHNVKRIPVRLRERAIAEMTKSAASSKTLAGTDRLTNAQRSNRYKRRRTRTVREEYELRQAGKRWLETHVWHAKRMHMKELWGAMIAETPNERSHRAAYRAAKEKTFVQDVSFFRTLELVGPEEAIVRLVQRLTAPGGPTMALRPYIAGARMAPLVLHRADMYPLAALGPVSALWQPATDPEHRRLWLRMHPACADAVKAELAVAIETAAPEGGSCDVQLEDISCDVVSFELLGGQSTQMLATVLAHAVDPEASGAAALQLIRGVPSPAVLPESVVLALRIHDPRLAFPYKLDPGSAALAEDEQRLLQNMLLRWPSEASTSQRRDGAPDGGIWDRAACAQDVARRPAEHVLNTRRQQQLIPGTKLAPLPDADVTVPLLLVRTGPEALLGSRTTHTDRRCVDTLAHGWTVLAPRGWGMPLWMAFSFAGARAQGLDERHHVGLEAGLPVFPANWPGTAAYDEWTGAAAAEAHQKWLRRPPGKRTNYLQLGIASPFFPPFHRLLGIADAPAGYPKITTDGLECRMRRLKKAAAKGRGAAAADAQEPGPDDDGSAQDPSQDIWLVAGDALAATVDAQLAAVPGPQPMPFSEWAAPLLAAAGVGPVPALPERCLVRVRLVCTGRGTPASCAPICLPALPAGEDSAIGYVMTGSFSLARGCGMAVGACSLRGLYQLWAASASDATQHAARSRRVLVQSLGGAPDAAAVLTILP</sequence>
<reference evidence="1" key="1">
    <citation type="submission" date="2022-07" db="EMBL/GenBank/DDBJ databases">
        <title>Phylogenomic reconstructions and comparative analyses of Kickxellomycotina fungi.</title>
        <authorList>
            <person name="Reynolds N.K."/>
            <person name="Stajich J.E."/>
            <person name="Barry K."/>
            <person name="Grigoriev I.V."/>
            <person name="Crous P."/>
            <person name="Smith M.E."/>
        </authorList>
    </citation>
    <scope>NUCLEOTIDE SEQUENCE</scope>
    <source>
        <strain evidence="1">BCRC 34780</strain>
    </source>
</reference>
<evidence type="ECO:0000313" key="2">
    <source>
        <dbReference type="Proteomes" id="UP001140087"/>
    </source>
</evidence>
<dbReference type="EC" id="3.1.26.5" evidence="1"/>